<dbReference type="RefSeq" id="WP_099018547.1">
    <property type="nucleotide sequence ID" value="NZ_NIHB01000001.1"/>
</dbReference>
<sequence>MNIKKLLMIALIFFFGQAHALTFQVIALGDDIDNNPGDGVCEIPIGFGFCSLRAAIIEANALGGSHTIELAAGVHELTIMGEENDAFAGDLNVNNADITVIGQGVDATVIDGNQNFRIFNVANNGMFNILNLTLTAGRAGTVSANVGGAMLISGNMTQVNIDNVKVVSNSANIGGGLFISLAEVFITNAQFVDNFTENLGFTNIFGPAIYCSSCDLGIDSSTFQRNNLGGKAIELDGGSLFMTNSTMTDNSGGGIRTTNSDAVIRFSTFVSDTAQNLSHFSFDDSQFMNIGHSILYTDPAAFIDNCQSGDKPTSAGYNIVNDVSCEFSAVGDAENTDAMLSGLSNHGGPTDTFLPLTGSPAIDLVPNAACLNAYGNLLLIDQRGDSRPNGISCDAGSVEVNQDVIFGSGFD</sequence>
<protein>
    <recommendedName>
        <fullName evidence="4">CSLREA domain-containing protein</fullName>
    </recommendedName>
</protein>
<evidence type="ECO:0000313" key="3">
    <source>
        <dbReference type="Proteomes" id="UP000295724"/>
    </source>
</evidence>
<proteinExistence type="predicted"/>
<feature type="signal peptide" evidence="1">
    <location>
        <begin position="1"/>
        <end position="20"/>
    </location>
</feature>
<gene>
    <name evidence="2" type="ORF">C8D91_1695</name>
</gene>
<evidence type="ECO:0008006" key="4">
    <source>
        <dbReference type="Google" id="ProtNLM"/>
    </source>
</evidence>
<reference evidence="2 3" key="1">
    <citation type="submission" date="2019-03" db="EMBL/GenBank/DDBJ databases">
        <title>Genomic Encyclopedia of Type Strains, Phase IV (KMG-IV): sequencing the most valuable type-strain genomes for metagenomic binning, comparative biology and taxonomic classification.</title>
        <authorList>
            <person name="Goeker M."/>
        </authorList>
    </citation>
    <scope>NUCLEOTIDE SEQUENCE [LARGE SCALE GENOMIC DNA]</scope>
    <source>
        <strain evidence="2 3">DSM 25488</strain>
    </source>
</reference>
<name>A0A4R6XS04_9GAMM</name>
<keyword evidence="3" id="KW-1185">Reference proteome</keyword>
<dbReference type="OrthoDB" id="6193937at2"/>
<dbReference type="SUPFAM" id="SSF51126">
    <property type="entry name" value="Pectin lyase-like"/>
    <property type="match status" value="1"/>
</dbReference>
<feature type="chain" id="PRO_5020751561" description="CSLREA domain-containing protein" evidence="1">
    <location>
        <begin position="21"/>
        <end position="411"/>
    </location>
</feature>
<dbReference type="AlphaFoldDB" id="A0A4R6XS04"/>
<dbReference type="Proteomes" id="UP000295724">
    <property type="component" value="Unassembled WGS sequence"/>
</dbReference>
<evidence type="ECO:0000313" key="2">
    <source>
        <dbReference type="EMBL" id="TDR20717.1"/>
    </source>
</evidence>
<accession>A0A4R6XS04</accession>
<dbReference type="InterPro" id="IPR011050">
    <property type="entry name" value="Pectin_lyase_fold/virulence"/>
</dbReference>
<organism evidence="2 3">
    <name type="scientific">Marinicella litoralis</name>
    <dbReference type="NCBI Taxonomy" id="644220"/>
    <lineage>
        <taxon>Bacteria</taxon>
        <taxon>Pseudomonadati</taxon>
        <taxon>Pseudomonadota</taxon>
        <taxon>Gammaproteobacteria</taxon>
        <taxon>Lysobacterales</taxon>
        <taxon>Marinicellaceae</taxon>
        <taxon>Marinicella</taxon>
    </lineage>
</organism>
<dbReference type="EMBL" id="SNZB01000003">
    <property type="protein sequence ID" value="TDR20717.1"/>
    <property type="molecule type" value="Genomic_DNA"/>
</dbReference>
<evidence type="ECO:0000256" key="1">
    <source>
        <dbReference type="SAM" id="SignalP"/>
    </source>
</evidence>
<comment type="caution">
    <text evidence="2">The sequence shown here is derived from an EMBL/GenBank/DDBJ whole genome shotgun (WGS) entry which is preliminary data.</text>
</comment>
<dbReference type="InterPro" id="IPR059226">
    <property type="entry name" value="Choice_anch_Q_dom"/>
</dbReference>
<dbReference type="NCBIfam" id="NF041518">
    <property type="entry name" value="choice_anch_Q"/>
    <property type="match status" value="1"/>
</dbReference>
<keyword evidence="1" id="KW-0732">Signal</keyword>